<dbReference type="InterPro" id="IPR001810">
    <property type="entry name" value="F-box_dom"/>
</dbReference>
<name>A0A8H7CFJ1_9AGAR</name>
<dbReference type="AlphaFoldDB" id="A0A8H7CFJ1"/>
<dbReference type="OrthoDB" id="2954617at2759"/>
<feature type="domain" description="F-box" evidence="2">
    <location>
        <begin position="1"/>
        <end position="34"/>
    </location>
</feature>
<dbReference type="InterPro" id="IPR036047">
    <property type="entry name" value="F-box-like_dom_sf"/>
</dbReference>
<evidence type="ECO:0000259" key="2">
    <source>
        <dbReference type="PROSITE" id="PS50181"/>
    </source>
</evidence>
<gene>
    <name evidence="3" type="ORF">MVEN_02198800</name>
</gene>
<organism evidence="3 4">
    <name type="scientific">Mycena venus</name>
    <dbReference type="NCBI Taxonomy" id="2733690"/>
    <lineage>
        <taxon>Eukaryota</taxon>
        <taxon>Fungi</taxon>
        <taxon>Dikarya</taxon>
        <taxon>Basidiomycota</taxon>
        <taxon>Agaricomycotina</taxon>
        <taxon>Agaricomycetes</taxon>
        <taxon>Agaricomycetidae</taxon>
        <taxon>Agaricales</taxon>
        <taxon>Marasmiineae</taxon>
        <taxon>Mycenaceae</taxon>
        <taxon>Mycena</taxon>
    </lineage>
</organism>
<reference evidence="3" key="1">
    <citation type="submission" date="2020-05" db="EMBL/GenBank/DDBJ databases">
        <title>Mycena genomes resolve the evolution of fungal bioluminescence.</title>
        <authorList>
            <person name="Tsai I.J."/>
        </authorList>
    </citation>
    <scope>NUCLEOTIDE SEQUENCE</scope>
    <source>
        <strain evidence="3">CCC161011</strain>
    </source>
</reference>
<dbReference type="CDD" id="cd09917">
    <property type="entry name" value="F-box_SF"/>
    <property type="match status" value="1"/>
</dbReference>
<proteinExistence type="predicted"/>
<evidence type="ECO:0000313" key="3">
    <source>
        <dbReference type="EMBL" id="KAF7335455.1"/>
    </source>
</evidence>
<dbReference type="SUPFAM" id="SSF81383">
    <property type="entry name" value="F-box domain"/>
    <property type="match status" value="1"/>
</dbReference>
<keyword evidence="1" id="KW-0472">Membrane</keyword>
<evidence type="ECO:0000313" key="4">
    <source>
        <dbReference type="Proteomes" id="UP000620124"/>
    </source>
</evidence>
<accession>A0A8H7CFJ1</accession>
<dbReference type="Gene3D" id="1.20.1280.50">
    <property type="match status" value="1"/>
</dbReference>
<evidence type="ECO:0000256" key="1">
    <source>
        <dbReference type="SAM" id="Phobius"/>
    </source>
</evidence>
<dbReference type="Proteomes" id="UP000620124">
    <property type="component" value="Unassembled WGS sequence"/>
</dbReference>
<dbReference type="PROSITE" id="PS50181">
    <property type="entry name" value="FBOX"/>
    <property type="match status" value="1"/>
</dbReference>
<sequence length="498" mass="55558">MYNLPDELLDHICSFLERKDLRTILQLSSRFRRLAMLPYLSHFGISEASIQSGTLELADSVSPLPIVAGIKPIQRLVCFPESGALSYLRHQTLAHVLSTIAPIPDIMIHDKYRTLSTRNTAWLLWCAHSSANDMLVVKGPAIYLSRPRSAPPIHWYQFPRHSGRFWTFMVIFATPFLLVYLSIINFAIHLLWVYRRLFDPPWSQEERIILDTGSSLRFSGYMRIQNLPGKLTLVTLTEKFESLVLGPIRGLPPTAFSSLLASLNLGVHLHLLKVETKTGLIHSELMAFLKRHPDIIDLHLEPDSLQSSSLTTMSVVPDPENQVIQLTAPSSYIPYLLPAAPNINTVSLPFTPVPKRASTFRRITFDLVAYHTALTALAALPGTHPLVLTLAFSVTAASLPWLDLPDAEAMDAAQYPETSLVRVNHLWLSKHGHMRFCASDIRALVRWLGLFPGLQRLTFSPGAVEKIPAAECAVLVQAICGACTGITTPQDIHFHIPS</sequence>
<feature type="transmembrane region" description="Helical" evidence="1">
    <location>
        <begin position="165"/>
        <end position="194"/>
    </location>
</feature>
<dbReference type="EMBL" id="JACAZI010000024">
    <property type="protein sequence ID" value="KAF7335455.1"/>
    <property type="molecule type" value="Genomic_DNA"/>
</dbReference>
<dbReference type="Pfam" id="PF12937">
    <property type="entry name" value="F-box-like"/>
    <property type="match status" value="1"/>
</dbReference>
<protein>
    <recommendedName>
        <fullName evidence="2">F-box domain-containing protein</fullName>
    </recommendedName>
</protein>
<keyword evidence="4" id="KW-1185">Reference proteome</keyword>
<keyword evidence="1" id="KW-0812">Transmembrane</keyword>
<comment type="caution">
    <text evidence="3">The sequence shown here is derived from an EMBL/GenBank/DDBJ whole genome shotgun (WGS) entry which is preliminary data.</text>
</comment>
<keyword evidence="1" id="KW-1133">Transmembrane helix</keyword>